<gene>
    <name evidence="1" type="ORF">I206_104206</name>
</gene>
<dbReference type="Gene3D" id="3.40.50.150">
    <property type="entry name" value="Vaccinia Virus protein VP39"/>
    <property type="match status" value="1"/>
</dbReference>
<dbReference type="GeneID" id="30172588"/>
<dbReference type="InterPro" id="IPR029063">
    <property type="entry name" value="SAM-dependent_MTases_sf"/>
</dbReference>
<evidence type="ECO:0000313" key="2">
    <source>
        <dbReference type="Proteomes" id="UP000094020"/>
    </source>
</evidence>
<evidence type="ECO:0008006" key="3">
    <source>
        <dbReference type="Google" id="ProtNLM"/>
    </source>
</evidence>
<dbReference type="Proteomes" id="UP000094020">
    <property type="component" value="Chromosome 5"/>
</dbReference>
<dbReference type="KEGG" id="kpin:30172588"/>
<dbReference type="AlphaFoldDB" id="A0AAJ8L6K7"/>
<protein>
    <recommendedName>
        <fullName evidence="3">FAM86 N-terminal domain-containing protein</fullName>
    </recommendedName>
</protein>
<accession>A0AAJ8L6K7</accession>
<dbReference type="SUPFAM" id="SSF53335">
    <property type="entry name" value="S-adenosyl-L-methionine-dependent methyltransferases"/>
    <property type="match status" value="1"/>
</dbReference>
<keyword evidence="2" id="KW-1185">Reference proteome</keyword>
<evidence type="ECO:0000313" key="1">
    <source>
        <dbReference type="EMBL" id="WWC70256.1"/>
    </source>
</evidence>
<dbReference type="Pfam" id="PF10294">
    <property type="entry name" value="Methyltransf_16"/>
    <property type="match status" value="2"/>
</dbReference>
<dbReference type="RefSeq" id="XP_070059018.1">
    <property type="nucleotide sequence ID" value="XM_070202917.1"/>
</dbReference>
<sequence>MDPLDKLRRQYFSLYPIYLINLPEPEILVNVNNQNYLIDKLLGNKIQPEDEYRKKFWRKVLDFMEIGLKKLKNDDLEINETFYDVLIELMVSDSNNQAGPSIAPKTSFRTFIYDIPPNYLLSSISISNEQLNREIILLEEQIAIQGGTTGLRTWTAAIHLAHHILHNPGFIFPQYNSNSKTKGKGIIELGAGTGFLSILLAQLNFDVVSTDLGKDQEEDQFGFDKTYQEGESQTPLARLKYNVSLNLSTSRSISVKSLDWTDASIPLEVRPNIWKQLNEEKRTIIAADVIYDPDLVQPLINAISVLIGRKDDDVQAIISATIRNCQTFNLFLDTCEQCRLRVDIIDLPRMDEENPTFWDSALDRGTEVKIMRITRR</sequence>
<reference evidence="1" key="2">
    <citation type="submission" date="2024-02" db="EMBL/GenBank/DDBJ databases">
        <title>Comparative genomics of Cryptococcus and Kwoniella reveals pathogenesis evolution and contrasting modes of karyotype evolution via chromosome fusion or intercentromeric recombination.</title>
        <authorList>
            <person name="Coelho M.A."/>
            <person name="David-Palma M."/>
            <person name="Shea T."/>
            <person name="Bowers K."/>
            <person name="McGinley-Smith S."/>
            <person name="Mohammad A.W."/>
            <person name="Gnirke A."/>
            <person name="Yurkov A.M."/>
            <person name="Nowrousian M."/>
            <person name="Sun S."/>
            <person name="Cuomo C.A."/>
            <person name="Heitman J."/>
        </authorList>
    </citation>
    <scope>NUCLEOTIDE SEQUENCE</scope>
    <source>
        <strain evidence="1">CBS 10737</strain>
    </source>
</reference>
<dbReference type="InterPro" id="IPR019410">
    <property type="entry name" value="Methyltransf_16"/>
</dbReference>
<organism evidence="1 2">
    <name type="scientific">Kwoniella pini CBS 10737</name>
    <dbReference type="NCBI Taxonomy" id="1296096"/>
    <lineage>
        <taxon>Eukaryota</taxon>
        <taxon>Fungi</taxon>
        <taxon>Dikarya</taxon>
        <taxon>Basidiomycota</taxon>
        <taxon>Agaricomycotina</taxon>
        <taxon>Tremellomycetes</taxon>
        <taxon>Tremellales</taxon>
        <taxon>Cryptococcaceae</taxon>
        <taxon>Kwoniella</taxon>
    </lineage>
</organism>
<dbReference type="PANTHER" id="PTHR14614">
    <property type="entry name" value="HEPATOCELLULAR CARCINOMA-ASSOCIATED ANTIGEN"/>
    <property type="match status" value="1"/>
</dbReference>
<name>A0AAJ8L6K7_9TREE</name>
<proteinExistence type="predicted"/>
<dbReference type="GO" id="GO:0008757">
    <property type="term" value="F:S-adenosylmethionine-dependent methyltransferase activity"/>
    <property type="evidence" value="ECO:0007669"/>
    <property type="project" value="UniProtKB-ARBA"/>
</dbReference>
<dbReference type="EMBL" id="CP144523">
    <property type="protein sequence ID" value="WWC70256.1"/>
    <property type="molecule type" value="Genomic_DNA"/>
</dbReference>
<reference evidence="1" key="1">
    <citation type="submission" date="2013-07" db="EMBL/GenBank/DDBJ databases">
        <authorList>
            <consortium name="The Broad Institute Genome Sequencing Platform"/>
            <person name="Cuomo C."/>
            <person name="Litvintseva A."/>
            <person name="Chen Y."/>
            <person name="Heitman J."/>
            <person name="Sun S."/>
            <person name="Springer D."/>
            <person name="Dromer F."/>
            <person name="Young S.K."/>
            <person name="Zeng Q."/>
            <person name="Gargeya S."/>
            <person name="Fitzgerald M."/>
            <person name="Abouelleil A."/>
            <person name="Alvarado L."/>
            <person name="Berlin A.M."/>
            <person name="Chapman S.B."/>
            <person name="Dewar J."/>
            <person name="Goldberg J."/>
            <person name="Griggs A."/>
            <person name="Gujja S."/>
            <person name="Hansen M."/>
            <person name="Howarth C."/>
            <person name="Imamovic A."/>
            <person name="Larimer J."/>
            <person name="McCowan C."/>
            <person name="Murphy C."/>
            <person name="Pearson M."/>
            <person name="Priest M."/>
            <person name="Roberts A."/>
            <person name="Saif S."/>
            <person name="Shea T."/>
            <person name="Sykes S."/>
            <person name="Wortman J."/>
            <person name="Nusbaum C."/>
            <person name="Birren B."/>
        </authorList>
    </citation>
    <scope>NUCLEOTIDE SEQUENCE</scope>
    <source>
        <strain evidence="1">CBS 10737</strain>
    </source>
</reference>
<dbReference type="GO" id="GO:0005737">
    <property type="term" value="C:cytoplasm"/>
    <property type="evidence" value="ECO:0007669"/>
    <property type="project" value="TreeGrafter"/>
</dbReference>
<dbReference type="PANTHER" id="PTHR14614:SF130">
    <property type="entry name" value="PROTEIN-LYSINE N-METHYLTRANSFERASE EEF2KMT"/>
    <property type="match status" value="1"/>
</dbReference>